<accession>A0A9Q0GZZ1</accession>
<comment type="caution">
    <text evidence="3">The sequence shown here is derived from an EMBL/GenBank/DDBJ whole genome shotgun (WGS) entry which is preliminary data.</text>
</comment>
<keyword evidence="4" id="KW-1185">Reference proteome</keyword>
<reference evidence="3" key="1">
    <citation type="journal article" date="2023" name="Plant J.">
        <title>The genome of the king protea, Protea cynaroides.</title>
        <authorList>
            <person name="Chang J."/>
            <person name="Duong T.A."/>
            <person name="Schoeman C."/>
            <person name="Ma X."/>
            <person name="Roodt D."/>
            <person name="Barker N."/>
            <person name="Li Z."/>
            <person name="Van de Peer Y."/>
            <person name="Mizrachi E."/>
        </authorList>
    </citation>
    <scope>NUCLEOTIDE SEQUENCE</scope>
    <source>
        <tissue evidence="3">Young leaves</tissue>
    </source>
</reference>
<gene>
    <name evidence="3" type="ORF">NE237_011875</name>
</gene>
<dbReference type="Proteomes" id="UP001141806">
    <property type="component" value="Unassembled WGS sequence"/>
</dbReference>
<protein>
    <recommendedName>
        <fullName evidence="2">Neprosin PEP catalytic domain-containing protein</fullName>
    </recommendedName>
</protein>
<evidence type="ECO:0000313" key="4">
    <source>
        <dbReference type="Proteomes" id="UP001141806"/>
    </source>
</evidence>
<dbReference type="InterPro" id="IPR053168">
    <property type="entry name" value="Glutamic_endopeptidase"/>
</dbReference>
<name>A0A9Q0GZZ1_9MAGN</name>
<feature type="domain" description="Neprosin PEP catalytic" evidence="2">
    <location>
        <begin position="1"/>
        <end position="260"/>
    </location>
</feature>
<feature type="signal peptide" evidence="1">
    <location>
        <begin position="1"/>
        <end position="25"/>
    </location>
</feature>
<dbReference type="PANTHER" id="PTHR31589:SF223">
    <property type="entry name" value="PROTEIN, PUTATIVE (DUF239)-RELATED"/>
    <property type="match status" value="1"/>
</dbReference>
<proteinExistence type="predicted"/>
<keyword evidence="1" id="KW-0732">Signal</keyword>
<dbReference type="InterPro" id="IPR004314">
    <property type="entry name" value="Neprosin"/>
</dbReference>
<dbReference type="PANTHER" id="PTHR31589">
    <property type="entry name" value="PROTEIN, PUTATIVE (DUF239)-RELATED-RELATED"/>
    <property type="match status" value="1"/>
</dbReference>
<dbReference type="AlphaFoldDB" id="A0A9Q0GZZ1"/>
<sequence length="260" mass="28023">MAKVTSCACIGLKSIVLAWVTICVACKDNVAGGRSVSKENYLEAKELVKFLNRPKVKSIQVENGDIFDCVIINKQLALEHPSLQNHTIQNDDYNTSGCYNLYCPGFVQVSSKLPLAWAITPISIYGGSQSEMFVSVSKDPKTGNWLLSVNGEFVGYWPKTIYKALSDGGANRADWGGEVCCGYLGNSSLPTMGSGHFPSEGDGKASLVSEIQIITKIGGSFEDFGTVTPFQSAPQCYKILEGTRDNSGRYILYGGPGGRC</sequence>
<evidence type="ECO:0000313" key="3">
    <source>
        <dbReference type="EMBL" id="KAJ4955092.1"/>
    </source>
</evidence>
<feature type="chain" id="PRO_5040267593" description="Neprosin PEP catalytic domain-containing protein" evidence="1">
    <location>
        <begin position="26"/>
        <end position="260"/>
    </location>
</feature>
<dbReference type="OrthoDB" id="1858978at2759"/>
<evidence type="ECO:0000256" key="1">
    <source>
        <dbReference type="SAM" id="SignalP"/>
    </source>
</evidence>
<evidence type="ECO:0000259" key="2">
    <source>
        <dbReference type="PROSITE" id="PS52045"/>
    </source>
</evidence>
<dbReference type="PROSITE" id="PS52045">
    <property type="entry name" value="NEPROSIN_PEP_CD"/>
    <property type="match status" value="1"/>
</dbReference>
<organism evidence="3 4">
    <name type="scientific">Protea cynaroides</name>
    <dbReference type="NCBI Taxonomy" id="273540"/>
    <lineage>
        <taxon>Eukaryota</taxon>
        <taxon>Viridiplantae</taxon>
        <taxon>Streptophyta</taxon>
        <taxon>Embryophyta</taxon>
        <taxon>Tracheophyta</taxon>
        <taxon>Spermatophyta</taxon>
        <taxon>Magnoliopsida</taxon>
        <taxon>Proteales</taxon>
        <taxon>Proteaceae</taxon>
        <taxon>Protea</taxon>
    </lineage>
</organism>
<dbReference type="Pfam" id="PF03080">
    <property type="entry name" value="Neprosin"/>
    <property type="match status" value="1"/>
</dbReference>
<dbReference type="EMBL" id="JAMYWD010000011">
    <property type="protein sequence ID" value="KAJ4955092.1"/>
    <property type="molecule type" value="Genomic_DNA"/>
</dbReference>